<dbReference type="EMBL" id="MTBC01000008">
    <property type="protein sequence ID" value="OQD42126.1"/>
    <property type="molecule type" value="Genomic_DNA"/>
</dbReference>
<dbReference type="Proteomes" id="UP000191680">
    <property type="component" value="Unassembled WGS sequence"/>
</dbReference>
<organism evidence="1 2">
    <name type="scientific">Croceivirga radicis</name>
    <dbReference type="NCBI Taxonomy" id="1929488"/>
    <lineage>
        <taxon>Bacteria</taxon>
        <taxon>Pseudomonadati</taxon>
        <taxon>Bacteroidota</taxon>
        <taxon>Flavobacteriia</taxon>
        <taxon>Flavobacteriales</taxon>
        <taxon>Flavobacteriaceae</taxon>
        <taxon>Croceivirga</taxon>
    </lineage>
</organism>
<reference evidence="1 2" key="1">
    <citation type="submission" date="2016-12" db="EMBL/GenBank/DDBJ databases">
        <authorList>
            <person name="Song W.-J."/>
            <person name="Kurnit D.M."/>
        </authorList>
    </citation>
    <scope>NUCLEOTIDE SEQUENCE [LARGE SCALE GENOMIC DNA]</scope>
    <source>
        <strain evidence="1 2">HSG9</strain>
    </source>
</reference>
<gene>
    <name evidence="1" type="ORF">BUL40_11935</name>
</gene>
<sequence length="165" mass="18919">MTTRFLVNKTTGKPVFFKVGFYVLRYMDFFEVHKNLNTMKSIFKPLTFLCLLILFSCEKSTVEEEAIVAGDAIIGLWNLVQIDDEDVTDLDCYNDSYIESDGENISFYILDLNEDGSCTEILVGTEALTIEEDFYYIGDEAMDFTITGNTLTWRVNATLTLLFKR</sequence>
<evidence type="ECO:0000313" key="2">
    <source>
        <dbReference type="Proteomes" id="UP000191680"/>
    </source>
</evidence>
<protein>
    <recommendedName>
        <fullName evidence="3">Lipocalin-like domain-containing protein</fullName>
    </recommendedName>
</protein>
<proteinExistence type="predicted"/>
<dbReference type="AlphaFoldDB" id="A0A1V6LQ85"/>
<accession>A0A1V6LQ85</accession>
<evidence type="ECO:0008006" key="3">
    <source>
        <dbReference type="Google" id="ProtNLM"/>
    </source>
</evidence>
<evidence type="ECO:0000313" key="1">
    <source>
        <dbReference type="EMBL" id="OQD42126.1"/>
    </source>
</evidence>
<comment type="caution">
    <text evidence="1">The sequence shown here is derived from an EMBL/GenBank/DDBJ whole genome shotgun (WGS) entry which is preliminary data.</text>
</comment>
<keyword evidence="2" id="KW-1185">Reference proteome</keyword>
<name>A0A1V6LQ85_9FLAO</name>